<comment type="caution">
    <text evidence="1">The sequence shown here is derived from an EMBL/GenBank/DDBJ whole genome shotgun (WGS) entry which is preliminary data.</text>
</comment>
<proteinExistence type="predicted"/>
<reference evidence="1" key="1">
    <citation type="journal article" date="2015" name="Nature">
        <title>Complex archaea that bridge the gap between prokaryotes and eukaryotes.</title>
        <authorList>
            <person name="Spang A."/>
            <person name="Saw J.H."/>
            <person name="Jorgensen S.L."/>
            <person name="Zaremba-Niedzwiedzka K."/>
            <person name="Martijn J."/>
            <person name="Lind A.E."/>
            <person name="van Eijk R."/>
            <person name="Schleper C."/>
            <person name="Guy L."/>
            <person name="Ettema T.J."/>
        </authorList>
    </citation>
    <scope>NUCLEOTIDE SEQUENCE</scope>
</reference>
<evidence type="ECO:0000313" key="1">
    <source>
        <dbReference type="EMBL" id="KKL44973.1"/>
    </source>
</evidence>
<organism evidence="1">
    <name type="scientific">marine sediment metagenome</name>
    <dbReference type="NCBI Taxonomy" id="412755"/>
    <lineage>
        <taxon>unclassified sequences</taxon>
        <taxon>metagenomes</taxon>
        <taxon>ecological metagenomes</taxon>
    </lineage>
</organism>
<sequence length="37" mass="4175">MLVIVEKHAWGYFLTDGRQAVAIIGSWADAVTALREW</sequence>
<protein>
    <submittedName>
        <fullName evidence="1">Uncharacterized protein</fullName>
    </submittedName>
</protein>
<dbReference type="AlphaFoldDB" id="A0A0F9C6M7"/>
<accession>A0A0F9C6M7</accession>
<name>A0A0F9C6M7_9ZZZZ</name>
<dbReference type="EMBL" id="LAZR01034556">
    <property type="protein sequence ID" value="KKL44973.1"/>
    <property type="molecule type" value="Genomic_DNA"/>
</dbReference>
<gene>
    <name evidence="1" type="ORF">LCGC14_2360360</name>
</gene>